<dbReference type="OrthoDB" id="1812253at2759"/>
<evidence type="ECO:0000313" key="2">
    <source>
        <dbReference type="EMBL" id="KAF8380311.1"/>
    </source>
</evidence>
<evidence type="ECO:0000313" key="3">
    <source>
        <dbReference type="Proteomes" id="UP000655225"/>
    </source>
</evidence>
<protein>
    <submittedName>
        <fullName evidence="2">Uncharacterized protein</fullName>
    </submittedName>
</protein>
<dbReference type="EMBL" id="JABCRI010000021">
    <property type="protein sequence ID" value="KAF8380311.1"/>
    <property type="molecule type" value="Genomic_DNA"/>
</dbReference>
<keyword evidence="3" id="KW-1185">Reference proteome</keyword>
<accession>A0A834YIP1</accession>
<gene>
    <name evidence="2" type="ORF">HHK36_027793</name>
</gene>
<reference evidence="2 3" key="1">
    <citation type="submission" date="2020-04" db="EMBL/GenBank/DDBJ databases">
        <title>Plant Genome Project.</title>
        <authorList>
            <person name="Zhang R.-G."/>
        </authorList>
    </citation>
    <scope>NUCLEOTIDE SEQUENCE [LARGE SCALE GENOMIC DNA]</scope>
    <source>
        <strain evidence="2">YNK0</strain>
        <tissue evidence="2">Leaf</tissue>
    </source>
</reference>
<dbReference type="AlphaFoldDB" id="A0A834YIP1"/>
<feature type="region of interest" description="Disordered" evidence="1">
    <location>
        <begin position="35"/>
        <end position="69"/>
    </location>
</feature>
<name>A0A834YIP1_TETSI</name>
<evidence type="ECO:0000256" key="1">
    <source>
        <dbReference type="SAM" id="MobiDB-lite"/>
    </source>
</evidence>
<comment type="caution">
    <text evidence="2">The sequence shown here is derived from an EMBL/GenBank/DDBJ whole genome shotgun (WGS) entry which is preliminary data.</text>
</comment>
<proteinExistence type="predicted"/>
<sequence>MARPNQDAIETFMSITGASEPGALQKLQMDRRPIPLSLLSQSRDHTSGSRAKIPEAQSTQSSSASSGKWVIEFPDPPLVRMPRRGVSECSLVPVQVEAATSRARICLQVVKVTGLNPGSLSFGSGIGPFRWEALVFGTHALLDP</sequence>
<feature type="compositionally biased region" description="Low complexity" evidence="1">
    <location>
        <begin position="56"/>
        <end position="66"/>
    </location>
</feature>
<organism evidence="2 3">
    <name type="scientific">Tetracentron sinense</name>
    <name type="common">Spur-leaf</name>
    <dbReference type="NCBI Taxonomy" id="13715"/>
    <lineage>
        <taxon>Eukaryota</taxon>
        <taxon>Viridiplantae</taxon>
        <taxon>Streptophyta</taxon>
        <taxon>Embryophyta</taxon>
        <taxon>Tracheophyta</taxon>
        <taxon>Spermatophyta</taxon>
        <taxon>Magnoliopsida</taxon>
        <taxon>Trochodendrales</taxon>
        <taxon>Trochodendraceae</taxon>
        <taxon>Tetracentron</taxon>
    </lineage>
</organism>
<dbReference type="Proteomes" id="UP000655225">
    <property type="component" value="Unassembled WGS sequence"/>
</dbReference>